<feature type="region of interest" description="Disordered" evidence="4">
    <location>
        <begin position="1559"/>
        <end position="1579"/>
    </location>
</feature>
<name>A0A9Q3ULU1_9GAMM</name>
<dbReference type="Pfam" id="PF12545">
    <property type="entry name" value="DUF3739"/>
    <property type="match status" value="1"/>
</dbReference>
<evidence type="ECO:0000259" key="5">
    <source>
        <dbReference type="SMART" id="SM00912"/>
    </source>
</evidence>
<dbReference type="EMBL" id="JAJGNA010000006">
    <property type="protein sequence ID" value="MCC4308381.1"/>
    <property type="molecule type" value="Genomic_DNA"/>
</dbReference>
<evidence type="ECO:0000256" key="4">
    <source>
        <dbReference type="SAM" id="MobiDB-lite"/>
    </source>
</evidence>
<dbReference type="RefSeq" id="WP_228233587.1">
    <property type="nucleotide sequence ID" value="NZ_JAJGNA010000006.1"/>
</dbReference>
<dbReference type="Gene3D" id="2.160.20.10">
    <property type="entry name" value="Single-stranded right-handed beta-helix, Pectin lyase-like"/>
    <property type="match status" value="4"/>
</dbReference>
<reference evidence="6" key="1">
    <citation type="submission" date="2021-10" db="EMBL/GenBank/DDBJ databases">
        <title>The diversity and Nitrogen Metabolism of Culturable Nitrate-Utilizing Bacteria Within the Oxygen Minimum Zone of the Changjiang (Yangtze River)Estuary.</title>
        <authorList>
            <person name="Zhang D."/>
            <person name="Zheng J."/>
            <person name="Liu S."/>
            <person name="He W."/>
        </authorList>
    </citation>
    <scope>NUCLEOTIDE SEQUENCE</scope>
    <source>
        <strain evidence="6">FXH-223</strain>
    </source>
</reference>
<keyword evidence="7" id="KW-1185">Reference proteome</keyword>
<dbReference type="Proteomes" id="UP001108027">
    <property type="component" value="Unassembled WGS sequence"/>
</dbReference>
<dbReference type="InterPro" id="IPR008638">
    <property type="entry name" value="FhaB/CdiA-like_TPS"/>
</dbReference>
<evidence type="ECO:0000256" key="1">
    <source>
        <dbReference type="ARBA" id="ARBA00004613"/>
    </source>
</evidence>
<dbReference type="SMART" id="SM00912">
    <property type="entry name" value="Haemagg_act"/>
    <property type="match status" value="1"/>
</dbReference>
<evidence type="ECO:0000256" key="2">
    <source>
        <dbReference type="ARBA" id="ARBA00022525"/>
    </source>
</evidence>
<dbReference type="PANTHER" id="PTHR12338">
    <property type="entry name" value="AUTOTRANSPORTER"/>
    <property type="match status" value="1"/>
</dbReference>
<gene>
    <name evidence="6" type="ORF">LL252_07325</name>
</gene>
<keyword evidence="2" id="KW-0964">Secreted</keyword>
<proteinExistence type="predicted"/>
<dbReference type="InterPro" id="IPR012334">
    <property type="entry name" value="Pectin_lyas_fold"/>
</dbReference>
<evidence type="ECO:0000256" key="3">
    <source>
        <dbReference type="ARBA" id="ARBA00022729"/>
    </source>
</evidence>
<keyword evidence="3" id="KW-0732">Signal</keyword>
<evidence type="ECO:0000313" key="6">
    <source>
        <dbReference type="EMBL" id="MCC4308381.1"/>
    </source>
</evidence>
<organism evidence="6 7">
    <name type="scientific">Alloalcanivorax marinus</name>
    <dbReference type="NCBI Taxonomy" id="1177169"/>
    <lineage>
        <taxon>Bacteria</taxon>
        <taxon>Pseudomonadati</taxon>
        <taxon>Pseudomonadota</taxon>
        <taxon>Gammaproteobacteria</taxon>
        <taxon>Oceanospirillales</taxon>
        <taxon>Alcanivoracaceae</taxon>
        <taxon>Alloalcanivorax</taxon>
    </lineage>
</organism>
<dbReference type="InterPro" id="IPR021026">
    <property type="entry name" value="Filamn_hemagglutn_DUF3739"/>
</dbReference>
<dbReference type="InterPro" id="IPR050909">
    <property type="entry name" value="Bact_Autotransporter_VF"/>
</dbReference>
<sequence>MKLKHAAPPRPSAKRPGDATFTLKPLARAMALMLAVGALPVAEAGSRVAGADWMAAKASARAAAQASASAVSGRSRAATLAEQQAAAKLRHSIDNLRRTAGTLAAQRAAQQAAREAARHAASNIPNGLAEGGLKVDANPDTAGWHNAEGPSQSIKDGHTTVTVKQTGDKAILNWETFNVGRDTTVDFEQQSNWAALNRVNDPQARPSQIQGRIQGDGTVMVVNRNGVVFSGSSQVNVRNLVAAAADISDQQFRERGIYFDAEGSQPVFTDAAGDIDIQAGARITTRAPGASTQGGGYAMFLGRSVNNGGEIVTDRGQTTLAAGDDFYIRKGQGTEQNTASTTRGNEVAASLDAGSEAGQVINDGLILSPEGDITLTGHEVRQQGVAVATTSVDARGTVHLLNAASDAEGSVTLGADSVTAVLIDEDSGTATDSRRQQLIDESADQDLLRDQMTDGHFDNLADLPDRRDQSRVEIVSGNDVVFEKDSLTLATGGQVAVAAGDRVRLESGAEVDVAGAVGVRVAMESNNVLVDVQSNELRDSPFNRDSAALKNGDVWLDRRDLILVPAGTGGYEEDRWYTAGGLLEVSGYLDTSEHSAREWAAAGGTVRLQGNAVVSQSGSSVNLSGGTLNVESGYVRQTWLMGADGNVYNAASAPGYLRYTGVYRGYQRHSARWGQTDAYYNPAVIRERRLESGYVAGRDAGELIVSAPTAVLEGDIDASVYNGERQDRPRDAGLDGYQQAQNRVALGGRLLIGKYGVRGLAGGFESDVRIGGFDAIADQLERDGELGERLNTVWLDAEHLNQQGLGGVDLVSAGAIRVDHDLTVTPGGYVRLASGQVDVDATVTARGGDITLTNIIEAYNNTGSLVRTALEGADGETRMRLGAEGFLDARGLWSNQRREPFRASLAHRDGGRVQVISSQDVTLEAGSRIDVSSGAAVDADGNLMGGRGGDITLSAATTVNENSGSPRSGVLTLDGDLLGFGVDGGGTLTLRTGEAVVVGGDAFETSGLLAAGETAPVDLTLLEEVVIAAGQTLPFDYQYQRTVAVPGEALGNSAITISPTNTLTLAADWTIPESATGTFRVLVGGTVYGSNQTVPAGSVITNVVGASIGTLPSDYIVPADAFPNGIPVQPSQQTLPAGTPLPNDVVFAAGETLAAGSVLGRDVRVKPVLQLAAEDFQRGFSHYDVNGHKGVSVAEGERIDVTLPVYRFRSDAASATTRDDGLEVWTPPLYLPMADQDERMSRRPGASLTLRSEGQGRPGAISVGKDAVIQVDPEQSIVLRGGQTTVDGTLRARAGRIDILNPSSDAQLQAATPARSIWIGENALLDVSGVAHTGTDLRGRRYGEVLNGGQVTLGSNLPEEKVEGLYPVNNQFIIVRDGAVIDVSGAQADLDLGLEGPTTVSGDAGGLAMRSNAGIYFDGELRAESGGDGAAGGRLDVMLETIALPVNIGDERQTELRTIVVGEGIESGLPSDLTAGKDDSALRFGQARFDSEDIEAWGIDSLSLWAQDAILFEGDTGLDLGGKIELSAAVIGAAQETRDIQVALAAPYVRLAGRTELPTVPGSSNQQGTGPFFEFENGHISPNSTHESSRFSVSADLIDLGQGAVAFGGHGTRGLLGGGEAEVDLPGFARVTLDSRGDIRMDNAVLTAQHELEVIAERLYPVTHSTNNALRVGDINPDIENAGNAVLSIRRRGEGTPDLPPSVFGALYLLAPNIEQNGAVMAPLGLISVGKDVVNTAFGSGANPPYDVRNVQVDVALGANSITSISADGLILPYGYTTDGINYYYDGEKVEFDEPISDAAQRQRTGGGIVFDVATFLAREGAVVDTSAGGVLQGIGFRSGQRGSVNILDTALANAAPWHAGDSDAEVYAIVPGHYGDVAPIDPALAGPARVGERITIGAGVPGLPAGTYTLLPAEYALMPGGYRVELGASERFDQGVRSSAPGLYDASVYLGVAHTGLLARQPRRASIMSGAQVRRYGDFDETTLTQWVLNRQAEFGAARAPYLIPEDMRSLTFDFGGARDDGEQVFRFDGELRNRQVEGGAGGMVAFTGKPLEVVADKGQGAGDRITLVDDDINALGATILGLGVSAPSFDGRLDSYRVSTVVRSGATLRAGTVVLGGQVNGADDVVVESGATIDTRGFEAAGWTAANGIVLAPAEDQALLVVGNDLMTFGGASGDGRLRVEDGAALFGEGSVALLASGGAEIGDISLGARDLLLGVEDINVGTDAALAQAASDGVLSSGWRLTQSVLDGLLRPADGPGIESLSFQASNSINFIGPVSLDTFDPGTGESSADLRFITPAIYGLGGDGDTATIRTERFTWSGLGYMEGADPVAAQPGPVIDGGAGTGTGAFQVDADEVLFGFNGPLTDESTNLTLERWMLGFADVTFNASDRIRSERASQLSVYQRAIGDGDYQGGNLTLNAPVLTGQARSDMTFRAGGDLTVARPEGAEPVDRSGLDLGGRLTLDGNRVRIDGTVAAPSGHIEIRAEEDVELAAGSVLDVAGREVTFFDVTRHSFGGDVVLESRQGDVRQAAGATLDVSARGSDAGTVKATAANGQVALEGDLIARAGDQPDNGFEGGSIQVEGLTILDFVGLNQRLGEGGFDYGRDFTLGSGDLVIGDELRARHLSVTADGGSLTVAGTVRAGGDHAGSLRLAARDDLTIESGAVLDASGDTLKRDSHGGAIEGSNRATLDLTARDGRLVLADGATLDVSAGGEARGLINLNAPRLGGSQGDDVAVDAGGPLTVRGAKRLAVNGFWTYDDAPVDAEDGTTQVVDEAYMDGIHQDSEAFVNGALANADLMARLAGLRDATETFQLRPGVEIVSATEDGNLRVEGDLDLANYRYGPDVDPAVRGSGTAGVFNLRAGGDLTVNGNISDGFGVPLTSPDSEISVDFELEPGLLDTANRFQSDYTLPQDLTLAGGWNISQVDGSLPFAINPSQVALPAGVPIEESVVIAVQTVVSGVLAADVVLPVAVRDLRTGVTYGPGLVPAGTSATFLAPPATEFAAGYVFFLSPQIQVDTIPAGTDLSRYQSISLPLTETNREIKLTAGMVLPEGFRISSLNGSETINVPLQPLAPVLDRGQESWDIRMVAGADLASASRRAVRAGALAGDLVLDNPDAPLVFRGITNEERPVTSVIRTGQGDLELLAARDYRHDSAYGVYTVGNALPAGEVPDVARPDGGELGASYAEYQDSEAVTDVQAGFLTGGGEVLVQAGRNLHGYTSGDLNGDLPASDWLWTQGASADGALDAWWIHPGTYSKNSTSRAKFSTFQGIGALGGGNLSVSAAQQLGTYAFIGADATPVGALNLVVGASGWRDADGTVRQTGGGELRVSAGAINPLRDGTRSNVANLRGDIRVRAGAIGQTWQTFQVPGNSDPRPDDLITRARVNAYGILSVTQGDGSARLLSVGDAVFRTLNPTAGLPGAGLWTDGTKTSVFAAGGDITMSSLSTGIEAPSTLSLVASEGSIYGTRNSGDSIQVRPSLDGGVEVLAADSIYRFGLGGEAYEDAEGVSGLAPTRFYAVDGDIYSLGYGTLPSTGSSGLLGRPAWIRAGRDIVGLGVNLDGTFQRRTAAFGHNASTDVSLIEAGRDLIYIDAAAVGPGTLEVTAGRNFYQADRGWVRSMAGLSGDIGSGADIAINVGMGADGPDYQALIDAYLNPANLADPGRPLADQPDKVVKVYDQELSSWLEDRYGDAALDGTTALAYFEALSPEQQRIFLRELYYAELRAGGREYNDADGDRTGSYLRGRRVISTFLPKVDSEAGTSGYQGDYTMFSTGEYSGLVRTEGGGDIQMLVPGGDLIVGVDGVRPEGGDNGILTQGRGDIQLYSQGDIALGLSRIFTTYGGDIFAWSAAGDINAGRGAKTTLVYTPPRRVYDGLGNVSLSPVAPTTGAGIATLAPIPEVPPGDIDLIAPLGVIDAGEAGIRVSGNVNIAALQVVNAENIQVQGESSGLPAVARVNVGALTNATNAANSAVQAAEQVSRGNRGDRPSVITVEILGYGEERLVPDQDRSAGATDYRPDGAVRVLGAGALDERQSAELTEAERRSML</sequence>
<comment type="subcellular location">
    <subcellularLocation>
        <location evidence="1">Secreted</location>
    </subcellularLocation>
</comment>
<dbReference type="GO" id="GO:0005576">
    <property type="term" value="C:extracellular region"/>
    <property type="evidence" value="ECO:0007669"/>
    <property type="project" value="UniProtKB-SubCell"/>
</dbReference>
<dbReference type="NCBIfam" id="TIGR01901">
    <property type="entry name" value="adhes_NPXG"/>
    <property type="match status" value="1"/>
</dbReference>
<evidence type="ECO:0000313" key="7">
    <source>
        <dbReference type="Proteomes" id="UP001108027"/>
    </source>
</evidence>
<protein>
    <submittedName>
        <fullName evidence="6">Filamentous hemagglutinin family protein</fullName>
    </submittedName>
</protein>
<comment type="caution">
    <text evidence="6">The sequence shown here is derived from an EMBL/GenBank/DDBJ whole genome shotgun (WGS) entry which is preliminary data.</text>
</comment>
<accession>A0A9Q3ULU1</accession>
<feature type="domain" description="Filamentous haemagglutinin FhaB/tRNA nuclease CdiA-like TPS" evidence="5">
    <location>
        <begin position="137"/>
        <end position="251"/>
    </location>
</feature>
<dbReference type="Pfam" id="PF05860">
    <property type="entry name" value="TPS"/>
    <property type="match status" value="1"/>
</dbReference>
<dbReference type="PANTHER" id="PTHR12338:SF8">
    <property type="entry name" value="HEME_HEMOPEXIN-BINDING PROTEIN"/>
    <property type="match status" value="1"/>
</dbReference>
<dbReference type="InterPro" id="IPR011050">
    <property type="entry name" value="Pectin_lyase_fold/virulence"/>
</dbReference>
<dbReference type="SUPFAM" id="SSF51126">
    <property type="entry name" value="Pectin lyase-like"/>
    <property type="match status" value="1"/>
</dbReference>